<evidence type="ECO:0000259" key="11">
    <source>
        <dbReference type="Pfam" id="PF13878"/>
    </source>
</evidence>
<feature type="domain" description="N-acetyltransferase ESCO acetyl-transferase" evidence="12">
    <location>
        <begin position="830"/>
        <end position="898"/>
    </location>
</feature>
<comment type="subcellular location">
    <subcellularLocation>
        <location evidence="1">Nucleus</location>
    </subcellularLocation>
</comment>
<keyword evidence="4" id="KW-0479">Metal-binding</keyword>
<feature type="region of interest" description="Disordered" evidence="10">
    <location>
        <begin position="126"/>
        <end position="153"/>
    </location>
</feature>
<dbReference type="InterPro" id="IPR028009">
    <property type="entry name" value="ESCO_Acetyltransf_dom"/>
</dbReference>
<feature type="region of interest" description="Disordered" evidence="10">
    <location>
        <begin position="1"/>
        <end position="24"/>
    </location>
</feature>
<keyword evidence="9" id="KW-0012">Acyltransferase</keyword>
<reference evidence="14" key="2">
    <citation type="submission" date="2025-08" db="UniProtKB">
        <authorList>
            <consortium name="RefSeq"/>
        </authorList>
    </citation>
    <scope>IDENTIFICATION</scope>
</reference>
<keyword evidence="5" id="KW-0863">Zinc-finger</keyword>
<dbReference type="Pfam" id="PF13878">
    <property type="entry name" value="zf-C2H2_3"/>
    <property type="match status" value="1"/>
</dbReference>
<evidence type="ECO:0000256" key="9">
    <source>
        <dbReference type="ARBA" id="ARBA00023315"/>
    </source>
</evidence>
<feature type="compositionally biased region" description="Basic residues" evidence="10">
    <location>
        <begin position="8"/>
        <end position="17"/>
    </location>
</feature>
<evidence type="ECO:0000256" key="2">
    <source>
        <dbReference type="ARBA" id="ARBA00005816"/>
    </source>
</evidence>
<dbReference type="InterPro" id="IPR016181">
    <property type="entry name" value="Acyl_CoA_acyltransferase"/>
</dbReference>
<evidence type="ECO:0000313" key="13">
    <source>
        <dbReference type="Proteomes" id="UP001652582"/>
    </source>
</evidence>
<feature type="compositionally biased region" description="Polar residues" evidence="10">
    <location>
        <begin position="134"/>
        <end position="153"/>
    </location>
</feature>
<keyword evidence="6" id="KW-0862">Zinc</keyword>
<evidence type="ECO:0000256" key="7">
    <source>
        <dbReference type="ARBA" id="ARBA00023242"/>
    </source>
</evidence>
<evidence type="ECO:0000256" key="3">
    <source>
        <dbReference type="ARBA" id="ARBA00022679"/>
    </source>
</evidence>
<accession>A0ABM3M2X1</accession>
<dbReference type="Proteomes" id="UP001652582">
    <property type="component" value="Chromosome 2"/>
</dbReference>
<feature type="region of interest" description="Disordered" evidence="10">
    <location>
        <begin position="176"/>
        <end position="205"/>
    </location>
</feature>
<keyword evidence="7" id="KW-0539">Nucleus</keyword>
<dbReference type="RefSeq" id="XP_052745374.1">
    <property type="nucleotide sequence ID" value="XM_052889414.1"/>
</dbReference>
<dbReference type="SUPFAM" id="SSF55729">
    <property type="entry name" value="Acyl-CoA N-acyltransferases (Nat)"/>
    <property type="match status" value="1"/>
</dbReference>
<comment type="similarity">
    <text evidence="2">Belongs to the acetyltransferase family. ECO subfamily.</text>
</comment>
<evidence type="ECO:0000256" key="6">
    <source>
        <dbReference type="ARBA" id="ARBA00022833"/>
    </source>
</evidence>
<evidence type="ECO:0000256" key="1">
    <source>
        <dbReference type="ARBA" id="ARBA00004123"/>
    </source>
</evidence>
<evidence type="ECO:0000256" key="8">
    <source>
        <dbReference type="ARBA" id="ARBA00023306"/>
    </source>
</evidence>
<evidence type="ECO:0000313" key="14">
    <source>
        <dbReference type="RefSeq" id="XP_052745374.1"/>
    </source>
</evidence>
<sequence length="900" mass="99524">MSATTPRRSLRIPHQHTPKMSERKKTLFADASRESLTKHRHLPVVDSESDSDECDLGIISTLDQSSGDDSDHSVPKTPEKAIWHETRSHSKSINSLKNFMKSPFTLKKYQTRHSCPEGQYGSLSTPVTPHVQHHQGTPSSTHSCTSAHTVSSTSSKARKSLANLIADTESCSSSLKDLNFDTDSGTDSKENTPTKCLRRSSRRHKMTPKFQSFKGILVEQKKNVTPIKTAVICLTKMDMSSYISPTQMLKTPNNTSQNKSPPRLSHRRAVIEIAESPESGGSGKSFKRLHYEGMSDKGPVPKQPRLDPSVAPKARLSLFNSDRLKEILSTKSFYGKSNPDLNTTITAKISNAIETANTQRRRPFSHSHSHRRKRRPGEINMGVRHKIRKPKIHKSKVINGQGPNKSLSSSFNASLEHTVANKSLNKDASIVSQSSVDEKADPFDKEKQTIEALLSQWTEEEVPESELIYSKPQELPCFNSNVIEATNQIFQPVTAVPVTDSFKPLDSDTVIVELGNPKASQIANTSNIQIKISQNLAGNVMNPVELTSEVQAGQDVVMMDQEAYVDAHGEMSKDGQYLPVEGGYILVDGTVVQGQQEIPDLDEIERELSMLDEKILQMAQSNNMDAAAVLASTEPEPDVPVANSTGPNKEKPHKLFSIFSEPNPGINAPKVKEPSVTTERGKKMIKSGSNQYILDAGQKRFGITQCTECGVIYQIGDPQDEHDHLVHHNATDVLRFNGWKEECIVDRTETGRCIRVRGADAGWRRVESVLARVVHPQLGYAPELPGTPHSYTAYLYIEKKQIVGCLVMEPKSRAYKLLPGEPDCCSVEDYPVKCGVSRVWTHKSFRRRGIAVRLLDCARASLLHGAAARRCEVAFSAPTAAGKALATAYCGTSNFYVYLD</sequence>
<evidence type="ECO:0000256" key="4">
    <source>
        <dbReference type="ARBA" id="ARBA00022723"/>
    </source>
</evidence>
<gene>
    <name evidence="14" type="primary">LOC112053789</name>
</gene>
<dbReference type="PANTHER" id="PTHR45884:SF2">
    <property type="entry name" value="N-ACETYLTRANSFERASE ECO"/>
    <property type="match status" value="1"/>
</dbReference>
<evidence type="ECO:0000256" key="10">
    <source>
        <dbReference type="SAM" id="MobiDB-lite"/>
    </source>
</evidence>
<feature type="domain" description="N-acetyltransferase ESCO zinc-finger" evidence="11">
    <location>
        <begin position="691"/>
        <end position="729"/>
    </location>
</feature>
<dbReference type="InterPro" id="IPR028005">
    <property type="entry name" value="AcTrfase_ESCO_Znf_dom"/>
</dbReference>
<evidence type="ECO:0000256" key="5">
    <source>
        <dbReference type="ARBA" id="ARBA00022771"/>
    </source>
</evidence>
<dbReference type="GeneID" id="112053789"/>
<keyword evidence="13" id="KW-1185">Reference proteome</keyword>
<organism evidence="13 14">
    <name type="scientific">Bicyclus anynana</name>
    <name type="common">Squinting bush brown butterfly</name>
    <dbReference type="NCBI Taxonomy" id="110368"/>
    <lineage>
        <taxon>Eukaryota</taxon>
        <taxon>Metazoa</taxon>
        <taxon>Ecdysozoa</taxon>
        <taxon>Arthropoda</taxon>
        <taxon>Hexapoda</taxon>
        <taxon>Insecta</taxon>
        <taxon>Pterygota</taxon>
        <taxon>Neoptera</taxon>
        <taxon>Endopterygota</taxon>
        <taxon>Lepidoptera</taxon>
        <taxon>Glossata</taxon>
        <taxon>Ditrysia</taxon>
        <taxon>Papilionoidea</taxon>
        <taxon>Nymphalidae</taxon>
        <taxon>Satyrinae</taxon>
        <taxon>Satyrini</taxon>
        <taxon>Mycalesina</taxon>
        <taxon>Bicyclus</taxon>
    </lineage>
</organism>
<dbReference type="PANTHER" id="PTHR45884">
    <property type="entry name" value="N-ACETYLTRANSFERASE ECO"/>
    <property type="match status" value="1"/>
</dbReference>
<proteinExistence type="inferred from homology"/>
<name>A0ABM3M2X1_BICAN</name>
<keyword evidence="8" id="KW-0131">Cell cycle</keyword>
<evidence type="ECO:0000259" key="12">
    <source>
        <dbReference type="Pfam" id="PF13880"/>
    </source>
</evidence>
<dbReference type="Pfam" id="PF13880">
    <property type="entry name" value="Acetyltransf_13"/>
    <property type="match status" value="1"/>
</dbReference>
<protein>
    <submittedName>
        <fullName evidence="14">Uncharacterized protein LOC112053789</fullName>
    </submittedName>
</protein>
<feature type="compositionally biased region" description="Basic residues" evidence="10">
    <location>
        <begin position="196"/>
        <end position="205"/>
    </location>
</feature>
<keyword evidence="3" id="KW-0808">Transferase</keyword>
<reference evidence="13" key="1">
    <citation type="submission" date="2025-05" db="UniProtKB">
        <authorList>
            <consortium name="RefSeq"/>
        </authorList>
    </citation>
    <scope>NUCLEOTIDE SEQUENCE [LARGE SCALE GENOMIC DNA]</scope>
</reference>
<feature type="compositionally biased region" description="Polar residues" evidence="10">
    <location>
        <begin position="176"/>
        <end position="185"/>
    </location>
</feature>